<dbReference type="InterPro" id="IPR003604">
    <property type="entry name" value="Matrin/U1-like-C_Znf_C2H2"/>
</dbReference>
<evidence type="ECO:0000256" key="1">
    <source>
        <dbReference type="SAM" id="MobiDB-lite"/>
    </source>
</evidence>
<comment type="caution">
    <text evidence="3">The sequence shown here is derived from an EMBL/GenBank/DDBJ whole genome shotgun (WGS) entry which is preliminary data.</text>
</comment>
<dbReference type="SUPFAM" id="SSF57667">
    <property type="entry name" value="beta-beta-alpha zinc fingers"/>
    <property type="match status" value="2"/>
</dbReference>
<name>A0AAN8UXB6_9MAGN</name>
<feature type="compositionally biased region" description="Pro residues" evidence="1">
    <location>
        <begin position="118"/>
        <end position="131"/>
    </location>
</feature>
<dbReference type="InterPro" id="IPR036236">
    <property type="entry name" value="Znf_C2H2_sf"/>
</dbReference>
<dbReference type="EMBL" id="JBAMMX010000020">
    <property type="protein sequence ID" value="KAK6920929.1"/>
    <property type="molecule type" value="Genomic_DNA"/>
</dbReference>
<proteinExistence type="predicted"/>
<dbReference type="Proteomes" id="UP001370490">
    <property type="component" value="Unassembled WGS sequence"/>
</dbReference>
<protein>
    <recommendedName>
        <fullName evidence="2">U1-type domain-containing protein</fullName>
    </recommendedName>
</protein>
<dbReference type="InterPro" id="IPR013087">
    <property type="entry name" value="Znf_C2H2_type"/>
</dbReference>
<dbReference type="GO" id="GO:0008270">
    <property type="term" value="F:zinc ion binding"/>
    <property type="evidence" value="ECO:0007669"/>
    <property type="project" value="InterPro"/>
</dbReference>
<dbReference type="Gene3D" id="3.30.160.60">
    <property type="entry name" value="Classic Zinc Finger"/>
    <property type="match status" value="2"/>
</dbReference>
<feature type="region of interest" description="Disordered" evidence="1">
    <location>
        <begin position="100"/>
        <end position="133"/>
    </location>
</feature>
<sequence length="234" mass="26551">MGDEGRARTMSVELALRREFAYRKKLEMMQSQAKEASKQILEPMPSANERTQMLGQQKDVSKANVVPMLHSKERIQMSRQQKDVSKANVEPMFHSKEAFSRAPLTSAPNASGIKRKAPSPPPTILQTPPPVRQQLTQTSPLGSLFCDLCQVPCSSPFYLKQHLHGHKHKMKVAMTDLGKNSCVNRVNPLMKWCELCQVCCPNEDALEQHFKGKKHVLAVHRTKEENVQRTLHFE</sequence>
<evidence type="ECO:0000313" key="3">
    <source>
        <dbReference type="EMBL" id="KAK6920929.1"/>
    </source>
</evidence>
<organism evidence="3 4">
    <name type="scientific">Dillenia turbinata</name>
    <dbReference type="NCBI Taxonomy" id="194707"/>
    <lineage>
        <taxon>Eukaryota</taxon>
        <taxon>Viridiplantae</taxon>
        <taxon>Streptophyta</taxon>
        <taxon>Embryophyta</taxon>
        <taxon>Tracheophyta</taxon>
        <taxon>Spermatophyta</taxon>
        <taxon>Magnoliopsida</taxon>
        <taxon>eudicotyledons</taxon>
        <taxon>Gunneridae</taxon>
        <taxon>Pentapetalae</taxon>
        <taxon>Dilleniales</taxon>
        <taxon>Dilleniaceae</taxon>
        <taxon>Dillenia</taxon>
    </lineage>
</organism>
<gene>
    <name evidence="3" type="ORF">RJ641_014607</name>
</gene>
<dbReference type="PANTHER" id="PTHR47487">
    <property type="entry name" value="OS06G0651300 PROTEIN-RELATED"/>
    <property type="match status" value="1"/>
</dbReference>
<feature type="domain" description="U1-type" evidence="2">
    <location>
        <begin position="191"/>
        <end position="222"/>
    </location>
</feature>
<dbReference type="Pfam" id="PF12874">
    <property type="entry name" value="zf-met"/>
    <property type="match status" value="2"/>
</dbReference>
<keyword evidence="4" id="KW-1185">Reference proteome</keyword>
<dbReference type="AlphaFoldDB" id="A0AAN8UXB6"/>
<dbReference type="SMART" id="SM00451">
    <property type="entry name" value="ZnF_U1"/>
    <property type="match status" value="2"/>
</dbReference>
<evidence type="ECO:0000313" key="4">
    <source>
        <dbReference type="Proteomes" id="UP001370490"/>
    </source>
</evidence>
<accession>A0AAN8UXB6</accession>
<dbReference type="GO" id="GO:0003676">
    <property type="term" value="F:nucleic acid binding"/>
    <property type="evidence" value="ECO:0007669"/>
    <property type="project" value="InterPro"/>
</dbReference>
<reference evidence="3 4" key="1">
    <citation type="submission" date="2023-12" db="EMBL/GenBank/DDBJ databases">
        <title>A high-quality genome assembly for Dillenia turbinata (Dilleniales).</title>
        <authorList>
            <person name="Chanderbali A."/>
        </authorList>
    </citation>
    <scope>NUCLEOTIDE SEQUENCE [LARGE SCALE GENOMIC DNA]</scope>
    <source>
        <strain evidence="3">LSX21</strain>
        <tissue evidence="3">Leaf</tissue>
    </source>
</reference>
<feature type="domain" description="U1-type" evidence="2">
    <location>
        <begin position="141"/>
        <end position="175"/>
    </location>
</feature>
<evidence type="ECO:0000259" key="2">
    <source>
        <dbReference type="SMART" id="SM00451"/>
    </source>
</evidence>
<dbReference type="PANTHER" id="PTHR47487:SF8">
    <property type="entry name" value="OS08G0270900 PROTEIN"/>
    <property type="match status" value="1"/>
</dbReference>